<dbReference type="EMBL" id="JX489138">
    <property type="protein sequence ID" value="AGJ91984.1"/>
    <property type="molecule type" value="Genomic_DNA"/>
</dbReference>
<dbReference type="Proteomes" id="UP000181218">
    <property type="component" value="Segment"/>
</dbReference>
<evidence type="ECO:0000313" key="1">
    <source>
        <dbReference type="EMBL" id="AGJ91169.1"/>
    </source>
</evidence>
<evidence type="ECO:0000313" key="2">
    <source>
        <dbReference type="EMBL" id="AGJ91442.1"/>
    </source>
</evidence>
<proteinExistence type="predicted"/>
<sequence length="82" mass="9223">MDLARLGSMSSYDFSTVVSVLLVSIRSMSRSIESKHDRSEDNEYLYASFCTVTSGFVRWLHRALTSMVQILSSLCVSYSSLL</sequence>
<dbReference type="EMBL" id="JX489136">
    <property type="protein sequence ID" value="AGJ91442.1"/>
    <property type="molecule type" value="Genomic_DNA"/>
</dbReference>
<evidence type="ECO:0000313" key="7">
    <source>
        <dbReference type="Proteomes" id="UP000181523"/>
    </source>
</evidence>
<dbReference type="EMBL" id="JX489137">
    <property type="protein sequence ID" value="AGJ91713.1"/>
    <property type="molecule type" value="Genomic_DNA"/>
</dbReference>
<evidence type="ECO:0000313" key="5">
    <source>
        <dbReference type="Proteomes" id="UP000181218"/>
    </source>
</evidence>
<organism evidence="4 7">
    <name type="scientific">Vaccinia virus</name>
    <name type="common">VACV</name>
    <name type="synonym">Orthopoxvirus vaccinia</name>
    <dbReference type="NCBI Taxonomy" id="10245"/>
    <lineage>
        <taxon>Viruses</taxon>
        <taxon>Varidnaviria</taxon>
        <taxon>Bamfordvirae</taxon>
        <taxon>Nucleocytoviricota</taxon>
        <taxon>Pokkesviricetes</taxon>
        <taxon>Chitovirales</taxon>
        <taxon>Poxviridae</taxon>
        <taxon>Chordopoxvirinae</taxon>
        <taxon>Orthopoxvirus</taxon>
    </lineage>
</organism>
<reference evidence="5 6" key="1">
    <citation type="journal article" date="2013" name="PLoS ONE">
        <title>Genomic Sequence and Virulence of Clonal Isolates of Vaccinia Virus Tiantan, the Chinese Smallpox Vaccine Strain.</title>
        <authorList>
            <person name="Zhang Q."/>
            <person name="Tian M."/>
            <person name="Feng Y."/>
            <person name="Zhao K."/>
            <person name="Xu J."/>
            <person name="Liu Y."/>
            <person name="Shao Y."/>
        </authorList>
    </citation>
    <scope>NUCLEOTIDE SEQUENCE [LARGE SCALE GENOMIC DNA]</scope>
    <source>
        <strain evidence="4">Tiantan</strain>
    </source>
</reference>
<dbReference type="Proteomes" id="UP000181523">
    <property type="component" value="Segment"/>
</dbReference>
<accession>M9WKR5</accession>
<protein>
    <submittedName>
        <fullName evidence="4">Uncharacterized protein</fullName>
    </submittedName>
</protein>
<dbReference type="EMBL" id="JX489135">
    <property type="protein sequence ID" value="AGJ91169.1"/>
    <property type="molecule type" value="Genomic_DNA"/>
</dbReference>
<gene>
    <name evidence="3" type="ORF">VACV_TT10_023</name>
    <name evidence="4" type="ORF">VACV_TT11_023</name>
    <name evidence="1" type="ORF">VACV_TT8_023</name>
    <name evidence="2" type="ORF">VACV_TT9_023</name>
</gene>
<evidence type="ECO:0000313" key="4">
    <source>
        <dbReference type="EMBL" id="AGJ91984.1"/>
    </source>
</evidence>
<evidence type="ECO:0000313" key="6">
    <source>
        <dbReference type="Proteomes" id="UP000181229"/>
    </source>
</evidence>
<evidence type="ECO:0000313" key="3">
    <source>
        <dbReference type="EMBL" id="AGJ91713.1"/>
    </source>
</evidence>
<dbReference type="Proteomes" id="UP000181235">
    <property type="component" value="Genome"/>
</dbReference>
<dbReference type="Proteomes" id="UP000181229">
    <property type="component" value="Segment"/>
</dbReference>
<name>M9WKR5_VACCV</name>